<dbReference type="AlphaFoldDB" id="M4NQ91"/>
<reference evidence="1 2" key="1">
    <citation type="submission" date="2012-04" db="EMBL/GenBank/DDBJ databases">
        <title>Complete genome of Rhodanobacter sp. 2APBS1.</title>
        <authorList>
            <consortium name="US DOE Joint Genome Institute"/>
            <person name="Huntemann M."/>
            <person name="Wei C.-L."/>
            <person name="Han J."/>
            <person name="Detter J.C."/>
            <person name="Han C."/>
            <person name="Tapia R."/>
            <person name="Munk A.C.C."/>
            <person name="Chen A."/>
            <person name="Krypides N."/>
            <person name="Mavromatis K."/>
            <person name="Markowitz V."/>
            <person name="Szeto E."/>
            <person name="Ivanova N."/>
            <person name="Mikhailova N."/>
            <person name="Ovchinnikova G."/>
            <person name="Pagani I."/>
            <person name="Pati A."/>
            <person name="Goodwin L."/>
            <person name="Peters L."/>
            <person name="Pitluck S."/>
            <person name="Woyke T."/>
            <person name="Prakash O."/>
            <person name="Elkins J."/>
            <person name="Brown S."/>
            <person name="Palumbo A."/>
            <person name="Hemme C."/>
            <person name="Zhou J."/>
            <person name="Watson D."/>
            <person name="Jardine P."/>
            <person name="Kostka J."/>
            <person name="Green S."/>
        </authorList>
    </citation>
    <scope>NUCLEOTIDE SEQUENCE [LARGE SCALE GENOMIC DNA]</scope>
    <source>
        <strain evidence="1 2">2APBS1</strain>
    </source>
</reference>
<dbReference type="Proteomes" id="UP000011859">
    <property type="component" value="Chromosome"/>
</dbReference>
<evidence type="ECO:0000313" key="1">
    <source>
        <dbReference type="EMBL" id="AGG89781.1"/>
    </source>
</evidence>
<dbReference type="OrthoDB" id="9153352at2"/>
<protein>
    <recommendedName>
        <fullName evidence="3">DUF4279 domain-containing protein</fullName>
    </recommendedName>
</protein>
<organism evidence="1 2">
    <name type="scientific">Rhodanobacter denitrificans</name>
    <dbReference type="NCBI Taxonomy" id="666685"/>
    <lineage>
        <taxon>Bacteria</taxon>
        <taxon>Pseudomonadati</taxon>
        <taxon>Pseudomonadota</taxon>
        <taxon>Gammaproteobacteria</taxon>
        <taxon>Lysobacterales</taxon>
        <taxon>Rhodanobacteraceae</taxon>
        <taxon>Rhodanobacter</taxon>
    </lineage>
</organism>
<accession>M4NQ91</accession>
<dbReference type="HOGENOM" id="CLU_1852293_0_0_6"/>
<name>M4NQ91_9GAMM</name>
<dbReference type="STRING" id="666685.R2APBS1_2702"/>
<proteinExistence type="predicted"/>
<sequence length="148" mass="16918">MNTFRFKISLRFFGSSFDPSDLSTELGIKPTRMWKAGERRTTPKGRELEGIYDESYCTFNIERHGEENLSETLERALASFGQYKDIFHRICIEGGRIEFFIGWFSVGNSGDTLPYKLMSKLAELEIDLALDVYGSNETCVETGTEEVE</sequence>
<evidence type="ECO:0008006" key="3">
    <source>
        <dbReference type="Google" id="ProtNLM"/>
    </source>
</evidence>
<dbReference type="InterPro" id="IPR025459">
    <property type="entry name" value="DUF4279"/>
</dbReference>
<gene>
    <name evidence="1" type="ORF">R2APBS1_2702</name>
</gene>
<dbReference type="eggNOG" id="ENOG5033ZF9">
    <property type="taxonomic scope" value="Bacteria"/>
</dbReference>
<dbReference type="EMBL" id="CP003470">
    <property type="protein sequence ID" value="AGG89781.1"/>
    <property type="molecule type" value="Genomic_DNA"/>
</dbReference>
<keyword evidence="2" id="KW-1185">Reference proteome</keyword>
<dbReference type="RefSeq" id="WP_015448282.1">
    <property type="nucleotide sequence ID" value="NC_020541.1"/>
</dbReference>
<evidence type="ECO:0000313" key="2">
    <source>
        <dbReference type="Proteomes" id="UP000011859"/>
    </source>
</evidence>
<dbReference type="Pfam" id="PF14106">
    <property type="entry name" value="DUF4279"/>
    <property type="match status" value="1"/>
</dbReference>
<dbReference type="KEGG" id="rhd:R2APBS1_2702"/>